<name>A0A329CE39_9BURK</name>
<protein>
    <recommendedName>
        <fullName evidence="1">protein acetyllysine N-acetyltransferase</fullName>
        <ecNumber evidence="1">2.3.1.286</ecNumber>
    </recommendedName>
</protein>
<dbReference type="GO" id="GO:0017136">
    <property type="term" value="F:histone deacetylase activity, NAD-dependent"/>
    <property type="evidence" value="ECO:0007669"/>
    <property type="project" value="TreeGrafter"/>
</dbReference>
<comment type="caution">
    <text evidence="6">The sequence shown here is derived from an EMBL/GenBank/DDBJ whole genome shotgun (WGS) entry which is preliminary data.</text>
</comment>
<dbReference type="InterPro" id="IPR029035">
    <property type="entry name" value="DHS-like_NAD/FAD-binding_dom"/>
</dbReference>
<dbReference type="PROSITE" id="PS50305">
    <property type="entry name" value="SIRTUIN"/>
    <property type="match status" value="1"/>
</dbReference>
<feature type="binding site" evidence="4">
    <location>
        <position position="172"/>
    </location>
    <ligand>
        <name>Zn(2+)</name>
        <dbReference type="ChEBI" id="CHEBI:29105"/>
    </ligand>
</feature>
<feature type="binding site" evidence="4">
    <location>
        <position position="175"/>
    </location>
    <ligand>
        <name>Zn(2+)</name>
        <dbReference type="ChEBI" id="CHEBI:29105"/>
    </ligand>
</feature>
<dbReference type="EC" id="2.3.1.286" evidence="1"/>
<dbReference type="Proteomes" id="UP000248918">
    <property type="component" value="Unassembled WGS sequence"/>
</dbReference>
<dbReference type="Gene3D" id="3.40.50.1220">
    <property type="entry name" value="TPP-binding domain"/>
    <property type="match status" value="1"/>
</dbReference>
<sequence>MDNDDAIRHAADWIRDADGLLITAGAGMGVDSGLPDFRGTEGFWRAYPALRHHGFSFEDIANPAGFASNPRLSWGFYGHRLALYRATVPHAGFDILLKWASTMKHGAFVFTSNVDGQFQKAGFDVERIAECHGTIHRLQCVEACTEETWPADAFLPIVNETTCLLENAMPRCPHCNGLARPNILMFGDWQWVEKYADRQERRLATWLESVERLAVVEMGAGRALPTVRRFSERHGPRVIRINPREYAIPEVVGLGISGGASEALQLLDNVLGGSV</sequence>
<keyword evidence="4" id="KW-0479">Metal-binding</keyword>
<evidence type="ECO:0000313" key="7">
    <source>
        <dbReference type="Proteomes" id="UP000248918"/>
    </source>
</evidence>
<dbReference type="SUPFAM" id="SSF52467">
    <property type="entry name" value="DHS-like NAD/FAD-binding domain"/>
    <property type="match status" value="1"/>
</dbReference>
<feature type="binding site" evidence="4">
    <location>
        <position position="144"/>
    </location>
    <ligand>
        <name>Zn(2+)</name>
        <dbReference type="ChEBI" id="CHEBI:29105"/>
    </ligand>
</feature>
<evidence type="ECO:0000256" key="1">
    <source>
        <dbReference type="ARBA" id="ARBA00012928"/>
    </source>
</evidence>
<organism evidence="6 7">
    <name type="scientific">Paraburkholderia bryophila</name>
    <dbReference type="NCBI Taxonomy" id="420952"/>
    <lineage>
        <taxon>Bacteria</taxon>
        <taxon>Pseudomonadati</taxon>
        <taxon>Pseudomonadota</taxon>
        <taxon>Betaproteobacteria</taxon>
        <taxon>Burkholderiales</taxon>
        <taxon>Burkholderiaceae</taxon>
        <taxon>Paraburkholderia</taxon>
    </lineage>
</organism>
<keyword evidence="3" id="KW-0520">NAD</keyword>
<dbReference type="GO" id="GO:0046872">
    <property type="term" value="F:metal ion binding"/>
    <property type="evidence" value="ECO:0007669"/>
    <property type="project" value="UniProtKB-KW"/>
</dbReference>
<dbReference type="PANTHER" id="PTHR11085">
    <property type="entry name" value="NAD-DEPENDENT PROTEIN DEACYLASE SIRTUIN-5, MITOCHONDRIAL-RELATED"/>
    <property type="match status" value="1"/>
</dbReference>
<gene>
    <name evidence="6" type="ORF">BX591_10816</name>
</gene>
<dbReference type="EMBL" id="QLTK01000008">
    <property type="protein sequence ID" value="RAS31911.1"/>
    <property type="molecule type" value="Genomic_DNA"/>
</dbReference>
<feature type="domain" description="Deacetylase sirtuin-type" evidence="5">
    <location>
        <begin position="1"/>
        <end position="274"/>
    </location>
</feature>
<dbReference type="InterPro" id="IPR026590">
    <property type="entry name" value="Ssirtuin_cat_dom"/>
</dbReference>
<feature type="active site" description="Proton acceptor" evidence="4">
    <location>
        <position position="132"/>
    </location>
</feature>
<dbReference type="InterPro" id="IPR026591">
    <property type="entry name" value="Sirtuin_cat_small_dom_sf"/>
</dbReference>
<dbReference type="AlphaFoldDB" id="A0A329CE39"/>
<proteinExistence type="predicted"/>
<dbReference type="InterPro" id="IPR050134">
    <property type="entry name" value="NAD-dep_sirtuin_deacylases"/>
</dbReference>
<evidence type="ECO:0000259" key="5">
    <source>
        <dbReference type="PROSITE" id="PS50305"/>
    </source>
</evidence>
<evidence type="ECO:0000313" key="6">
    <source>
        <dbReference type="EMBL" id="RAS31911.1"/>
    </source>
</evidence>
<keyword evidence="2" id="KW-0808">Transferase</keyword>
<evidence type="ECO:0000256" key="4">
    <source>
        <dbReference type="PROSITE-ProRule" id="PRU00236"/>
    </source>
</evidence>
<evidence type="ECO:0000256" key="3">
    <source>
        <dbReference type="ARBA" id="ARBA00023027"/>
    </source>
</evidence>
<accession>A0A329CE39</accession>
<dbReference type="GO" id="GO:0070403">
    <property type="term" value="F:NAD+ binding"/>
    <property type="evidence" value="ECO:0007669"/>
    <property type="project" value="InterPro"/>
</dbReference>
<feature type="binding site" evidence="4">
    <location>
        <position position="140"/>
    </location>
    <ligand>
        <name>Zn(2+)</name>
        <dbReference type="ChEBI" id="CHEBI:29105"/>
    </ligand>
</feature>
<dbReference type="InterPro" id="IPR003000">
    <property type="entry name" value="Sirtuin"/>
</dbReference>
<dbReference type="PANTHER" id="PTHR11085:SF4">
    <property type="entry name" value="NAD-DEPENDENT PROTEIN DEACYLASE"/>
    <property type="match status" value="1"/>
</dbReference>
<reference evidence="6 7" key="1">
    <citation type="submission" date="2018-06" db="EMBL/GenBank/DDBJ databases">
        <title>Genomic Encyclopedia of Type Strains, Phase III (KMG-III): the genomes of soil and plant-associated and newly described type strains.</title>
        <authorList>
            <person name="Whitman W."/>
        </authorList>
    </citation>
    <scope>NUCLEOTIDE SEQUENCE [LARGE SCALE GENOMIC DNA]</scope>
    <source>
        <strain evidence="6 7">LMG 23644</strain>
    </source>
</reference>
<dbReference type="Gene3D" id="3.30.1600.10">
    <property type="entry name" value="SIR2/SIRT2 'Small Domain"/>
    <property type="match status" value="1"/>
</dbReference>
<keyword evidence="4" id="KW-0862">Zinc</keyword>
<evidence type="ECO:0000256" key="2">
    <source>
        <dbReference type="ARBA" id="ARBA00022679"/>
    </source>
</evidence>
<dbReference type="RefSeq" id="WP_244146976.1">
    <property type="nucleotide sequence ID" value="NZ_CADFFP010000009.1"/>
</dbReference>
<dbReference type="Pfam" id="PF02146">
    <property type="entry name" value="SIR2"/>
    <property type="match status" value="1"/>
</dbReference>